<feature type="region of interest" description="Disordered" evidence="1">
    <location>
        <begin position="1"/>
        <end position="31"/>
    </location>
</feature>
<accession>A0ABR2I8Y6</accession>
<organism evidence="2 3">
    <name type="scientific">Apiospora arundinis</name>
    <dbReference type="NCBI Taxonomy" id="335852"/>
    <lineage>
        <taxon>Eukaryota</taxon>
        <taxon>Fungi</taxon>
        <taxon>Dikarya</taxon>
        <taxon>Ascomycota</taxon>
        <taxon>Pezizomycotina</taxon>
        <taxon>Sordariomycetes</taxon>
        <taxon>Xylariomycetidae</taxon>
        <taxon>Amphisphaeriales</taxon>
        <taxon>Apiosporaceae</taxon>
        <taxon>Apiospora</taxon>
    </lineage>
</organism>
<gene>
    <name evidence="2" type="ORF">PGQ11_009826</name>
</gene>
<feature type="region of interest" description="Disordered" evidence="1">
    <location>
        <begin position="60"/>
        <end position="98"/>
    </location>
</feature>
<feature type="compositionally biased region" description="Polar residues" evidence="1">
    <location>
        <begin position="80"/>
        <end position="98"/>
    </location>
</feature>
<reference evidence="2 3" key="1">
    <citation type="journal article" date="2024" name="IMA Fungus">
        <title>Apiospora arundinis, a panoply of carbohydrate-active enzymes and secondary metabolites.</title>
        <authorList>
            <person name="Sorensen T."/>
            <person name="Petersen C."/>
            <person name="Muurmann A.T."/>
            <person name="Christiansen J.V."/>
            <person name="Brundto M.L."/>
            <person name="Overgaard C.K."/>
            <person name="Boysen A.T."/>
            <person name="Wollenberg R.D."/>
            <person name="Larsen T.O."/>
            <person name="Sorensen J.L."/>
            <person name="Nielsen K.L."/>
            <person name="Sondergaard T.E."/>
        </authorList>
    </citation>
    <scope>NUCLEOTIDE SEQUENCE [LARGE SCALE GENOMIC DNA]</scope>
    <source>
        <strain evidence="2 3">AAU 773</strain>
    </source>
</reference>
<keyword evidence="3" id="KW-1185">Reference proteome</keyword>
<proteinExistence type="predicted"/>
<protein>
    <submittedName>
        <fullName evidence="2">Uncharacterized protein</fullName>
    </submittedName>
</protein>
<evidence type="ECO:0000313" key="3">
    <source>
        <dbReference type="Proteomes" id="UP001390339"/>
    </source>
</evidence>
<evidence type="ECO:0000313" key="2">
    <source>
        <dbReference type="EMBL" id="KAK8859092.1"/>
    </source>
</evidence>
<comment type="caution">
    <text evidence="2">The sequence shown here is derived from an EMBL/GenBank/DDBJ whole genome shotgun (WGS) entry which is preliminary data.</text>
</comment>
<evidence type="ECO:0000256" key="1">
    <source>
        <dbReference type="SAM" id="MobiDB-lite"/>
    </source>
</evidence>
<dbReference type="Proteomes" id="UP001390339">
    <property type="component" value="Unassembled WGS sequence"/>
</dbReference>
<feature type="compositionally biased region" description="Basic residues" evidence="1">
    <location>
        <begin position="1"/>
        <end position="14"/>
    </location>
</feature>
<name>A0ABR2I8Y6_9PEZI</name>
<sequence length="98" mass="10493">MPKAKNNKKEKKNAKAPFGGGGGHDLPPIREVLESNHGYGTYRKESNSIATVGLDLPILKDNNPPDSGITGSTVEHGRARSSTVEPKTSTTADKMTYK</sequence>
<dbReference type="EMBL" id="JAPCWZ010000006">
    <property type="protein sequence ID" value="KAK8859092.1"/>
    <property type="molecule type" value="Genomic_DNA"/>
</dbReference>